<comment type="caution">
    <text evidence="2">The sequence shown here is derived from an EMBL/GenBank/DDBJ whole genome shotgun (WGS) entry which is preliminary data.</text>
</comment>
<proteinExistence type="predicted"/>
<keyword evidence="1" id="KW-0812">Transmembrane</keyword>
<protein>
    <submittedName>
        <fullName evidence="2">Uncharacterized protein</fullName>
    </submittedName>
</protein>
<keyword evidence="1" id="KW-1133">Transmembrane helix</keyword>
<keyword evidence="1" id="KW-0472">Membrane</keyword>
<organism evidence="2 3">
    <name type="scientific">Symplocastrum torsivum CPER-KK1</name>
    <dbReference type="NCBI Taxonomy" id="450513"/>
    <lineage>
        <taxon>Bacteria</taxon>
        <taxon>Bacillati</taxon>
        <taxon>Cyanobacteriota</taxon>
        <taxon>Cyanophyceae</taxon>
        <taxon>Oscillatoriophycideae</taxon>
        <taxon>Oscillatoriales</taxon>
        <taxon>Microcoleaceae</taxon>
        <taxon>Symplocastrum</taxon>
    </lineage>
</organism>
<evidence type="ECO:0000256" key="1">
    <source>
        <dbReference type="SAM" id="Phobius"/>
    </source>
</evidence>
<dbReference type="AlphaFoldDB" id="A0A951PGS3"/>
<sequence>MPKLTTVVLRAVNSAKFLLDIAASGAAIATVLGFAGSLWWVFELIEHLRPQYCLVLVTALVIGGISPENSGRAFLPTLKRQGGKPTRAALAAYLFILSNHPFYRC</sequence>
<dbReference type="EMBL" id="JAHHIF010000002">
    <property type="protein sequence ID" value="MBW4543168.1"/>
    <property type="molecule type" value="Genomic_DNA"/>
</dbReference>
<feature type="transmembrane region" description="Helical" evidence="1">
    <location>
        <begin position="21"/>
        <end position="42"/>
    </location>
</feature>
<evidence type="ECO:0000313" key="3">
    <source>
        <dbReference type="Proteomes" id="UP000753908"/>
    </source>
</evidence>
<reference evidence="2" key="2">
    <citation type="journal article" date="2022" name="Microbiol. Resour. Announc.">
        <title>Metagenome Sequencing to Explore Phylogenomics of Terrestrial Cyanobacteria.</title>
        <authorList>
            <person name="Ward R.D."/>
            <person name="Stajich J.E."/>
            <person name="Johansen J.R."/>
            <person name="Huntemann M."/>
            <person name="Clum A."/>
            <person name="Foster B."/>
            <person name="Foster B."/>
            <person name="Roux S."/>
            <person name="Palaniappan K."/>
            <person name="Varghese N."/>
            <person name="Mukherjee S."/>
            <person name="Reddy T.B.K."/>
            <person name="Daum C."/>
            <person name="Copeland A."/>
            <person name="Chen I.A."/>
            <person name="Ivanova N.N."/>
            <person name="Kyrpides N.C."/>
            <person name="Shapiro N."/>
            <person name="Eloe-Fadrosh E.A."/>
            <person name="Pietrasiak N."/>
        </authorList>
    </citation>
    <scope>NUCLEOTIDE SEQUENCE</scope>
    <source>
        <strain evidence="2">CPER-KK1</strain>
    </source>
</reference>
<gene>
    <name evidence="2" type="ORF">KME25_01775</name>
</gene>
<name>A0A951PGS3_9CYAN</name>
<reference evidence="2" key="1">
    <citation type="submission" date="2021-05" db="EMBL/GenBank/DDBJ databases">
        <authorList>
            <person name="Pietrasiak N."/>
            <person name="Ward R."/>
            <person name="Stajich J.E."/>
            <person name="Kurbessoian T."/>
        </authorList>
    </citation>
    <scope>NUCLEOTIDE SEQUENCE</scope>
    <source>
        <strain evidence="2">CPER-KK1</strain>
    </source>
</reference>
<dbReference type="Proteomes" id="UP000753908">
    <property type="component" value="Unassembled WGS sequence"/>
</dbReference>
<accession>A0A951PGS3</accession>
<evidence type="ECO:0000313" key="2">
    <source>
        <dbReference type="EMBL" id="MBW4543168.1"/>
    </source>
</evidence>